<dbReference type="AlphaFoldDB" id="A0A7R9EBW7"/>
<evidence type="ECO:0000256" key="1">
    <source>
        <dbReference type="SAM" id="MobiDB-lite"/>
    </source>
</evidence>
<reference evidence="2" key="1">
    <citation type="submission" date="2020-11" db="EMBL/GenBank/DDBJ databases">
        <authorList>
            <person name="Tran Van P."/>
        </authorList>
    </citation>
    <scope>NUCLEOTIDE SEQUENCE</scope>
</reference>
<protein>
    <submittedName>
        <fullName evidence="2">Uncharacterized protein</fullName>
    </submittedName>
</protein>
<evidence type="ECO:0000313" key="2">
    <source>
        <dbReference type="EMBL" id="CAD7430932.1"/>
    </source>
</evidence>
<feature type="region of interest" description="Disordered" evidence="1">
    <location>
        <begin position="1"/>
        <end position="49"/>
    </location>
</feature>
<accession>A0A7R9EBW7</accession>
<gene>
    <name evidence="2" type="ORF">TMSB3V08_LOCUS7677</name>
</gene>
<organism evidence="2">
    <name type="scientific">Timema monikensis</name>
    <dbReference type="NCBI Taxonomy" id="170555"/>
    <lineage>
        <taxon>Eukaryota</taxon>
        <taxon>Metazoa</taxon>
        <taxon>Ecdysozoa</taxon>
        <taxon>Arthropoda</taxon>
        <taxon>Hexapoda</taxon>
        <taxon>Insecta</taxon>
        <taxon>Pterygota</taxon>
        <taxon>Neoptera</taxon>
        <taxon>Polyneoptera</taxon>
        <taxon>Phasmatodea</taxon>
        <taxon>Timematodea</taxon>
        <taxon>Timematoidea</taxon>
        <taxon>Timematidae</taxon>
        <taxon>Timema</taxon>
    </lineage>
</organism>
<proteinExistence type="predicted"/>
<name>A0A7R9EBW7_9NEOP</name>
<feature type="compositionally biased region" description="Low complexity" evidence="1">
    <location>
        <begin position="12"/>
        <end position="27"/>
    </location>
</feature>
<sequence>MDGKEEARILQLLDDTLSSDDSSNNSEQDNDKDSIYMPASNSSDSDSDEVENVYDELVSDLHSLQPISTSSYCQSEVVQEEVGTSISTTGIDFPNKVVGLLDDMSTGFTNTDIDSQSEVVIDEVGVSIATNGIDTQSEVVLEEMIIITDSIDYQSEVVVEEVGNVIFDIQANPSNMLTDNECEVVEETISLELTTAANNLQFSRVPFARVKHLVIKKVSPLLIEFRESFKDDLKSVTLMEKKIIRTSREATSSSLEKEYMEQLLPVVRRCVCTKQSQAVRYSGVHQTNLPTDQVAQPEGVLGPPTNKRGPVGIQAESQAHASRVKASKLYSLEIPRSWRARGPVISHYPCVTAEMWQGRAWGVICLPVEKPRVPTTLSPYPPPLCGSHEPESRVVAI</sequence>
<dbReference type="EMBL" id="OB794708">
    <property type="protein sequence ID" value="CAD7430932.1"/>
    <property type="molecule type" value="Genomic_DNA"/>
</dbReference>